<protein>
    <submittedName>
        <fullName evidence="6">Major capsid protein</fullName>
    </submittedName>
</protein>
<reference evidence="6" key="1">
    <citation type="submission" date="2022-11" db="EMBL/GenBank/DDBJ databases">
        <title>Genomics discovery of giant fungal viruses from subsurface oceanic crustal fluids.</title>
        <authorList>
            <person name="Bhattacharjee A.S."/>
            <person name="Schulz F."/>
            <person name="Woyke T."/>
            <person name="Orcutt B.N."/>
            <person name="Matinez Martinez J."/>
        </authorList>
    </citation>
    <scope>NUCLEOTIDE SEQUENCE</scope>
    <source>
        <strain evidence="5">VSAG1.JdFR</strain>
        <strain evidence="6">VSAG8.JdFR</strain>
    </source>
</reference>
<evidence type="ECO:0000256" key="1">
    <source>
        <dbReference type="ARBA" id="ARBA00004328"/>
    </source>
</evidence>
<evidence type="ECO:0000256" key="3">
    <source>
        <dbReference type="ARBA" id="ARBA00022844"/>
    </source>
</evidence>
<dbReference type="EMBL" id="OP765584">
    <property type="protein sequence ID" value="UZT29154.1"/>
    <property type="molecule type" value="Genomic_DNA"/>
</dbReference>
<dbReference type="InterPro" id="IPR016112">
    <property type="entry name" value="VP_dsDNA_II"/>
</dbReference>
<evidence type="ECO:0000313" key="6">
    <source>
        <dbReference type="EMBL" id="UZT29154.1"/>
    </source>
</evidence>
<keyword evidence="3" id="KW-0946">Virion</keyword>
<evidence type="ECO:0000256" key="2">
    <source>
        <dbReference type="ARBA" id="ARBA00022561"/>
    </source>
</evidence>
<dbReference type="EMBL" id="OP765507">
    <property type="protein sequence ID" value="UZT28830.1"/>
    <property type="molecule type" value="Genomic_DNA"/>
</dbReference>
<dbReference type="GO" id="GO:0019028">
    <property type="term" value="C:viral capsid"/>
    <property type="evidence" value="ECO:0007669"/>
    <property type="project" value="UniProtKB-KW"/>
</dbReference>
<dbReference type="Gene3D" id="2.70.9.20">
    <property type="entry name" value="Major capsid protein Vp54"/>
    <property type="match status" value="1"/>
</dbReference>
<dbReference type="Pfam" id="PF16903">
    <property type="entry name" value="Capsid_N"/>
    <property type="match status" value="1"/>
</dbReference>
<dbReference type="InterPro" id="IPR038519">
    <property type="entry name" value="MCP_C_sf"/>
</dbReference>
<dbReference type="Gene3D" id="2.70.9.10">
    <property type="entry name" value="Adenovirus Type 2 Hexon, domain 4"/>
    <property type="match status" value="1"/>
</dbReference>
<feature type="domain" description="Major capsid protein N-terminal" evidence="4">
    <location>
        <begin position="25"/>
        <end position="247"/>
    </location>
</feature>
<comment type="subcellular location">
    <subcellularLocation>
        <location evidence="1">Virion</location>
    </subcellularLocation>
</comment>
<name>A0A9E8G503_9VIRU</name>
<proteinExistence type="predicted"/>
<dbReference type="SUPFAM" id="SSF49749">
    <property type="entry name" value="Group II dsDNA viruses VP"/>
    <property type="match status" value="2"/>
</dbReference>
<accession>A0A9E8G503</accession>
<organism evidence="6">
    <name type="scientific">Nucleocytoviricota sp</name>
    <dbReference type="NCBI Taxonomy" id="2809609"/>
    <lineage>
        <taxon>Viruses</taxon>
        <taxon>Varidnaviria</taxon>
        <taxon>Bamfordvirae</taxon>
        <taxon>Nucleocytoviricota</taxon>
    </lineage>
</organism>
<evidence type="ECO:0000259" key="4">
    <source>
        <dbReference type="Pfam" id="PF16903"/>
    </source>
</evidence>
<dbReference type="InterPro" id="IPR031654">
    <property type="entry name" value="Capsid_N"/>
</dbReference>
<keyword evidence="2" id="KW-0167">Capsid protein</keyword>
<sequence>MPGGLLNLAATGNQNVLIHGNPTKTFFKSTYAKHTNFGLQKFRIDYQGQRRLQLNTSTDLTFKVPRYADLLMDIYLVIDLPDIWSPVLAPKSEGDNHRHIWTPYEFKWIKNIGTNLIKEVRFTIGGHLIQSYTGSYLQNVVERDFDESKKKLFNLMTGNIDELNNPAKYYNGNYPNAFNFHQDENSYEILPSIRSRRLYIPINIWFTLLAKMAFPLISLQYNELQIEFRLRPLTELFVVRDIDNPNLNDFNMTPYTSANQNLNRFQLFRFLQPPPSSELNGTSDDNYPQTVNNWNANVHMLATYAFLDNDEVRIFTSKPQQYLIKEFRQYTFHELIGSNNIEIETNGLVSNFMFFFQRNDIMSRNEWSNYSNWPYEGVIPSKPERLTTEIDTHTKNNTSLKDNLDVCGNIYDPSMTYLMYFTKNYDMSLNTNINYYLANQQNILNEFAILLDGKFRENLFSQGVYNYVDYYTRASGKGKEGLYFYNFGLSTNPYSNQPNGAINLARFNRIEFQANVITPPLNPQAQVIQICDEDGNLLGVDKTANNLHTYTFDLTVQEERYNMLQFINGNAQLMFT</sequence>
<evidence type="ECO:0000313" key="5">
    <source>
        <dbReference type="EMBL" id="UZT28830.1"/>
    </source>
</evidence>